<protein>
    <submittedName>
        <fullName evidence="7">Aromatic ring-opening dioxygenase LigA</fullName>
    </submittedName>
</protein>
<dbReference type="AlphaFoldDB" id="A0A251ZSP2"/>
<name>A0A251ZSP2_9PROT</name>
<dbReference type="Proteomes" id="UP000194946">
    <property type="component" value="Unassembled WGS sequence"/>
</dbReference>
<dbReference type="InterPro" id="IPR004183">
    <property type="entry name" value="Xdiol_dOase_suB"/>
</dbReference>
<evidence type="ECO:0000313" key="7">
    <source>
        <dbReference type="EMBL" id="OUI77683.1"/>
    </source>
</evidence>
<dbReference type="InterPro" id="IPR014436">
    <property type="entry name" value="Extradiol_dOase_DODA"/>
</dbReference>
<dbReference type="SUPFAM" id="SSF53213">
    <property type="entry name" value="LigB-like"/>
    <property type="match status" value="1"/>
</dbReference>
<evidence type="ECO:0000256" key="2">
    <source>
        <dbReference type="ARBA" id="ARBA00007581"/>
    </source>
</evidence>
<reference evidence="8" key="1">
    <citation type="submission" date="2014-06" db="EMBL/GenBank/DDBJ databases">
        <authorList>
            <person name="Winans N.J."/>
            <person name="Newell P.D."/>
            <person name="Douglas A.E."/>
        </authorList>
    </citation>
    <scope>NUCLEOTIDE SEQUENCE [LARGE SCALE GENOMIC DNA]</scope>
    <source>
        <strain evidence="8">DmL_052</strain>
    </source>
</reference>
<dbReference type="PANTHER" id="PTHR30096:SF0">
    <property type="entry name" value="4,5-DOPA DIOXYGENASE EXTRADIOL-LIKE PROTEIN"/>
    <property type="match status" value="1"/>
</dbReference>
<comment type="similarity">
    <text evidence="2">Belongs to the DODA-type extradiol aromatic ring-opening dioxygenase family.</text>
</comment>
<keyword evidence="5" id="KW-0560">Oxidoreductase</keyword>
<accession>A0A251ZSP2</accession>
<organism evidence="7 8">
    <name type="scientific">Commensalibacter intestini</name>
    <dbReference type="NCBI Taxonomy" id="479936"/>
    <lineage>
        <taxon>Bacteria</taxon>
        <taxon>Pseudomonadati</taxon>
        <taxon>Pseudomonadota</taxon>
        <taxon>Alphaproteobacteria</taxon>
        <taxon>Acetobacterales</taxon>
        <taxon>Acetobacteraceae</taxon>
    </lineage>
</organism>
<dbReference type="GO" id="GO:0008270">
    <property type="term" value="F:zinc ion binding"/>
    <property type="evidence" value="ECO:0007669"/>
    <property type="project" value="InterPro"/>
</dbReference>
<comment type="caution">
    <text evidence="7">The sequence shown here is derived from an EMBL/GenBank/DDBJ whole genome shotgun (WGS) entry which is preliminary data.</text>
</comment>
<evidence type="ECO:0000256" key="3">
    <source>
        <dbReference type="ARBA" id="ARBA00022723"/>
    </source>
</evidence>
<sequence length="264" mass="29961">MKRQPTFYIPHGGGPCFFMDDPHNIWTNMGNFLNKLPQTLPQLPSNIVVISGHWENTPIKIHAAEKPSLYYDYYGFPDHTYELTYPASGNPELAKEIQTLFQNQNIETEFEYQRGWDHGLFIPLKVMFPDANIPIVQVSLHHSLDPQTHIEMGKILTPLRDENILILGSGMSYHNLPYLFSGKESANAGLFHDWLTEAVTKPVITERNQLLSDWLNAPGARSNHPREEHLLPLMVAAGAGDQDIGQCIYKDSVLHKPITGYRFG</sequence>
<evidence type="ECO:0000313" key="8">
    <source>
        <dbReference type="Proteomes" id="UP000194946"/>
    </source>
</evidence>
<dbReference type="RefSeq" id="WP_086632713.1">
    <property type="nucleotide sequence ID" value="NZ_JOPB01000023.1"/>
</dbReference>
<comment type="cofactor">
    <cofactor evidence="1">
        <name>Zn(2+)</name>
        <dbReference type="ChEBI" id="CHEBI:29105"/>
    </cofactor>
</comment>
<dbReference type="PANTHER" id="PTHR30096">
    <property type="entry name" value="4,5-DOPA DIOXYGENASE EXTRADIOL-LIKE PROTEIN"/>
    <property type="match status" value="1"/>
</dbReference>
<dbReference type="CDD" id="cd07363">
    <property type="entry name" value="45_DOPA_Dioxygenase"/>
    <property type="match status" value="1"/>
</dbReference>
<dbReference type="Gene3D" id="3.40.830.10">
    <property type="entry name" value="LigB-like"/>
    <property type="match status" value="1"/>
</dbReference>
<evidence type="ECO:0000259" key="6">
    <source>
        <dbReference type="Pfam" id="PF02900"/>
    </source>
</evidence>
<dbReference type="GO" id="GO:0016702">
    <property type="term" value="F:oxidoreductase activity, acting on single donors with incorporation of molecular oxygen, incorporation of two atoms of oxygen"/>
    <property type="evidence" value="ECO:0007669"/>
    <property type="project" value="UniProtKB-ARBA"/>
</dbReference>
<evidence type="ECO:0000256" key="1">
    <source>
        <dbReference type="ARBA" id="ARBA00001947"/>
    </source>
</evidence>
<dbReference type="PIRSF" id="PIRSF006157">
    <property type="entry name" value="Doxgns_DODA"/>
    <property type="match status" value="1"/>
</dbReference>
<gene>
    <name evidence="7" type="ORF">HK18_03240</name>
</gene>
<keyword evidence="7" id="KW-0223">Dioxygenase</keyword>
<evidence type="ECO:0000256" key="4">
    <source>
        <dbReference type="ARBA" id="ARBA00022833"/>
    </source>
</evidence>
<keyword evidence="8" id="KW-1185">Reference proteome</keyword>
<keyword evidence="4" id="KW-0862">Zinc</keyword>
<feature type="domain" description="Extradiol ring-cleavage dioxygenase class III enzyme subunit B" evidence="6">
    <location>
        <begin position="7"/>
        <end position="258"/>
    </location>
</feature>
<proteinExistence type="inferred from homology"/>
<dbReference type="Pfam" id="PF02900">
    <property type="entry name" value="LigB"/>
    <property type="match status" value="1"/>
</dbReference>
<keyword evidence="3" id="KW-0479">Metal-binding</keyword>
<dbReference type="EMBL" id="JOPB01000023">
    <property type="protein sequence ID" value="OUI77683.1"/>
    <property type="molecule type" value="Genomic_DNA"/>
</dbReference>
<evidence type="ECO:0000256" key="5">
    <source>
        <dbReference type="ARBA" id="ARBA00023002"/>
    </source>
</evidence>
<dbReference type="GO" id="GO:0008198">
    <property type="term" value="F:ferrous iron binding"/>
    <property type="evidence" value="ECO:0007669"/>
    <property type="project" value="InterPro"/>
</dbReference>